<evidence type="ECO:0000313" key="8">
    <source>
        <dbReference type="Proteomes" id="UP000184212"/>
    </source>
</evidence>
<comment type="subunit">
    <text evidence="2">Monomer.</text>
</comment>
<evidence type="ECO:0000256" key="2">
    <source>
        <dbReference type="ARBA" id="ARBA00011245"/>
    </source>
</evidence>
<dbReference type="GO" id="GO:0005829">
    <property type="term" value="C:cytosol"/>
    <property type="evidence" value="ECO:0007669"/>
    <property type="project" value="TreeGrafter"/>
</dbReference>
<evidence type="ECO:0000256" key="1">
    <source>
        <dbReference type="ARBA" id="ARBA00001913"/>
    </source>
</evidence>
<dbReference type="NCBIfam" id="TIGR01180">
    <property type="entry name" value="aman2_put"/>
    <property type="match status" value="1"/>
</dbReference>
<comment type="cofactor">
    <cofactor evidence="1">
        <name>Ca(2+)</name>
        <dbReference type="ChEBI" id="CHEBI:29108"/>
    </cofactor>
</comment>
<dbReference type="Gene3D" id="2.70.98.10">
    <property type="match status" value="1"/>
</dbReference>
<reference evidence="7 8" key="1">
    <citation type="submission" date="2016-11" db="EMBL/GenBank/DDBJ databases">
        <authorList>
            <person name="Jaros S."/>
            <person name="Januszkiewicz K."/>
            <person name="Wedrychowicz H."/>
        </authorList>
    </citation>
    <scope>NUCLEOTIDE SEQUENCE [LARGE SCALE GENOMIC DNA]</scope>
    <source>
        <strain evidence="7 8">DSM 24574</strain>
    </source>
</reference>
<dbReference type="SUPFAM" id="SSF48208">
    <property type="entry name" value="Six-hairpin glycosidases"/>
    <property type="match status" value="1"/>
</dbReference>
<feature type="signal peptide" evidence="4">
    <location>
        <begin position="1"/>
        <end position="25"/>
    </location>
</feature>
<feature type="chain" id="PRO_5011979729" evidence="4">
    <location>
        <begin position="26"/>
        <end position="763"/>
    </location>
</feature>
<dbReference type="InterPro" id="IPR012939">
    <property type="entry name" value="Glyco_hydro_92"/>
</dbReference>
<sequence>MAMRVLFSFLILVALTALVQHPAKAQQKKPQNKIALVNPFIGTGGHGHTFPGAVVPFGMVQLSPDTRLNGWDACSGYHASDPVILGFSHTHLSGTGIGDYGDILFMPVTGQPWLNQGTADNPESGYCSRKVEGSESATPGYYRVTLKDDNILAELTATTRAGMHRYTYPAGTIPGLIIDVGHTLQSHQNAENFIEIVNDHEIRGHKFTRGWAREHHVYFHAVFSQPFTYRLASGDAYATSSQSSLNAVGAKAVLKFENLNDGQLQVRVGISAVDMEGARNNVMSEIPDWNFAAVKDAAAAVWNEWLNKVDLQGGTSDQQTIFYTALYHSAISPNLYTDWDGRYRGLDKKIHNAEKGSESYTVFSLWDTFRAFHPLMTIINPSRNEAWVRTLITKYEQDGVLPMWELAANETGTMIGYHSASVIADAYLKGNRNFNVQKAYEGLLRAPHFDTVSVHFPDAEIKNNVMPVGKYYNETLGFIPCDKDNESVSKALEYAYDDWCIAQMAKALGKTKDYETFMERSRRYVKYFDKRVGFMRGVNADGTWKTPFNPRFSNHRRDEYVEGNSWQWSWFVPHDIDGLMALHGGRKPFIQKLDSLFSVQSDIEGNNSSADITGLVGQYAHGNEPSHHIAYLYNYVGQPWKTQELADKILNTLYFNDANGLSGNEDCGQMSAWYILSSLGIYQVSPGDPTYTLGRPLFSEAKVHLENGKTFVVKAQNNSVTNKYVTKVSLNGTPLKTPFITHEDILKGGTLEFVMSAHPLITP</sequence>
<dbReference type="InterPro" id="IPR008928">
    <property type="entry name" value="6-hairpin_glycosidase_sf"/>
</dbReference>
<evidence type="ECO:0000256" key="3">
    <source>
        <dbReference type="ARBA" id="ARBA00022837"/>
    </source>
</evidence>
<dbReference type="Pfam" id="PF07971">
    <property type="entry name" value="Glyco_hydro_92"/>
    <property type="match status" value="1"/>
</dbReference>
<dbReference type="FunFam" id="3.30.2080.10:FF:000001">
    <property type="entry name" value="Alpha-1,2-mannosidase subfamily"/>
    <property type="match status" value="1"/>
</dbReference>
<dbReference type="Gene3D" id="3.30.2080.10">
    <property type="entry name" value="GH92 mannosidase domain"/>
    <property type="match status" value="1"/>
</dbReference>
<dbReference type="PANTHER" id="PTHR12143">
    <property type="entry name" value="PEPTIDE N-GLYCANASE PNGASE -RELATED"/>
    <property type="match status" value="1"/>
</dbReference>
<accession>A0A1M5TML9</accession>
<gene>
    <name evidence="7" type="ORF">SAMN04488109_4166</name>
</gene>
<dbReference type="OrthoDB" id="9804511at2"/>
<proteinExistence type="predicted"/>
<organism evidence="7 8">
    <name type="scientific">Chryseolinea serpens</name>
    <dbReference type="NCBI Taxonomy" id="947013"/>
    <lineage>
        <taxon>Bacteria</taxon>
        <taxon>Pseudomonadati</taxon>
        <taxon>Bacteroidota</taxon>
        <taxon>Cytophagia</taxon>
        <taxon>Cytophagales</taxon>
        <taxon>Fulvivirgaceae</taxon>
        <taxon>Chryseolinea</taxon>
    </lineage>
</organism>
<dbReference type="FunFam" id="1.20.1050.60:FF:000001">
    <property type="entry name" value="Putative alpha-1,2-mannosidase"/>
    <property type="match status" value="1"/>
</dbReference>
<dbReference type="GO" id="GO:0000224">
    <property type="term" value="F:peptide-N4-(N-acetyl-beta-glucosaminyl)asparagine amidase activity"/>
    <property type="evidence" value="ECO:0007669"/>
    <property type="project" value="TreeGrafter"/>
</dbReference>
<dbReference type="InterPro" id="IPR014718">
    <property type="entry name" value="GH-type_carb-bd"/>
</dbReference>
<dbReference type="GO" id="GO:0030246">
    <property type="term" value="F:carbohydrate binding"/>
    <property type="evidence" value="ECO:0007669"/>
    <property type="project" value="InterPro"/>
</dbReference>
<feature type="domain" description="Glycosyl hydrolase family 92" evidence="5">
    <location>
        <begin position="277"/>
        <end position="756"/>
    </location>
</feature>
<feature type="domain" description="Glycosyl hydrolase family 92 N-terminal" evidence="6">
    <location>
        <begin position="36"/>
        <end position="271"/>
    </location>
</feature>
<keyword evidence="3" id="KW-0106">Calcium</keyword>
<dbReference type="GO" id="GO:0006516">
    <property type="term" value="P:glycoprotein catabolic process"/>
    <property type="evidence" value="ECO:0007669"/>
    <property type="project" value="TreeGrafter"/>
</dbReference>
<keyword evidence="4" id="KW-0732">Signal</keyword>
<evidence type="ECO:0000256" key="4">
    <source>
        <dbReference type="SAM" id="SignalP"/>
    </source>
</evidence>
<dbReference type="Proteomes" id="UP000184212">
    <property type="component" value="Unassembled WGS sequence"/>
</dbReference>
<dbReference type="InterPro" id="IPR005887">
    <property type="entry name" value="GH92_a_mannosidase_put"/>
</dbReference>
<dbReference type="PANTHER" id="PTHR12143:SF39">
    <property type="entry name" value="SECRETED PROTEIN"/>
    <property type="match status" value="1"/>
</dbReference>
<dbReference type="Pfam" id="PF17678">
    <property type="entry name" value="Glyco_hydro_92N"/>
    <property type="match status" value="1"/>
</dbReference>
<dbReference type="GO" id="GO:0005975">
    <property type="term" value="P:carbohydrate metabolic process"/>
    <property type="evidence" value="ECO:0007669"/>
    <property type="project" value="InterPro"/>
</dbReference>
<evidence type="ECO:0000259" key="5">
    <source>
        <dbReference type="Pfam" id="PF07971"/>
    </source>
</evidence>
<dbReference type="InterPro" id="IPR041371">
    <property type="entry name" value="GH92_N"/>
</dbReference>
<protein>
    <submittedName>
        <fullName evidence="7">Alpha-1,2-mannosidase, putative</fullName>
    </submittedName>
</protein>
<keyword evidence="8" id="KW-1185">Reference proteome</keyword>
<evidence type="ECO:0000259" key="6">
    <source>
        <dbReference type="Pfam" id="PF17678"/>
    </source>
</evidence>
<name>A0A1M5TML9_9BACT</name>
<dbReference type="FunFam" id="1.20.1610.10:FF:000001">
    <property type="entry name" value="Putative alpha-1,2-mannosidase"/>
    <property type="match status" value="1"/>
</dbReference>
<dbReference type="Gene3D" id="1.20.1050.60">
    <property type="entry name" value="alpha-1,2-mannosidase"/>
    <property type="match status" value="1"/>
</dbReference>
<dbReference type="InterPro" id="IPR050883">
    <property type="entry name" value="PNGase"/>
</dbReference>
<evidence type="ECO:0000313" key="7">
    <source>
        <dbReference type="EMBL" id="SHH51911.1"/>
    </source>
</evidence>
<dbReference type="EMBL" id="FQWQ01000003">
    <property type="protein sequence ID" value="SHH51911.1"/>
    <property type="molecule type" value="Genomic_DNA"/>
</dbReference>
<dbReference type="STRING" id="947013.SAMN04488109_4166"/>
<dbReference type="Gene3D" id="1.20.1610.10">
    <property type="entry name" value="alpha-1,2-mannosidases domains"/>
    <property type="match status" value="1"/>
</dbReference>
<dbReference type="AlphaFoldDB" id="A0A1M5TML9"/>